<dbReference type="Pfam" id="PF01107">
    <property type="entry name" value="MP"/>
    <property type="match status" value="1"/>
</dbReference>
<organism evidence="2">
    <name type="scientific">Grapevine virus H</name>
    <dbReference type="NCBI Taxonomy" id="2045345"/>
    <lineage>
        <taxon>Viruses</taxon>
        <taxon>Riboviria</taxon>
        <taxon>Orthornavirae</taxon>
        <taxon>Kitrinoviricota</taxon>
        <taxon>Alsuviricetes</taxon>
        <taxon>Tymovirales</taxon>
        <taxon>Betaflexiviridae</taxon>
        <taxon>Trivirinae</taxon>
        <taxon>Vitivirus</taxon>
        <taxon>Vitivirus etavitis</taxon>
    </lineage>
</organism>
<evidence type="ECO:0000313" key="2">
    <source>
        <dbReference type="EMBL" id="QBZ78383.1"/>
    </source>
</evidence>
<accession>A0A4D6EAR3</accession>
<protein>
    <submittedName>
        <fullName evidence="2">Movement protein</fullName>
    </submittedName>
</protein>
<sequence length="268" mass="29820">MSNREVRVFKVKKSTSNFGELNKFLNTAKVYEQDFVERLFPRSIVKGNVHSEIVVKGGRVEVDLDLLGPEGGEALLAFDKPYVHVGCIAVALMPHGKNLPGSAHLVLRDGRMLSGKDVICRFQCRLDQRLSAFAEFPNYFVSTEDVVGGFSFHLSIMADGLGFRDGTHPFSVQLTSILRGCDESMDMRYALSNLGSGLYQPLLNSTPETEKPGLIKYQTNEVTSVMAEVYETIKKLNLDHYGNLHKERSDEGDNQDVALNWSEPGGRT</sequence>
<feature type="region of interest" description="Disordered" evidence="1">
    <location>
        <begin position="246"/>
        <end position="268"/>
    </location>
</feature>
<reference evidence="2" key="1">
    <citation type="submission" date="2018-08" db="EMBL/GenBank/DDBJ databases">
        <authorList>
            <person name="Rott M.E."/>
            <person name="Phelan J."/>
            <person name="Boyes I."/>
            <person name="Thornton S."/>
            <person name="Belton M."/>
            <person name="Rast H."/>
        </authorList>
    </citation>
    <scope>NUCLEOTIDE SEQUENCE</scope>
    <source>
        <strain evidence="2">14G442</strain>
    </source>
</reference>
<evidence type="ECO:0000256" key="1">
    <source>
        <dbReference type="SAM" id="MobiDB-lite"/>
    </source>
</evidence>
<proteinExistence type="predicted"/>
<name>A0A4D6EAR3_9VIRU</name>
<dbReference type="EMBL" id="MH802036">
    <property type="protein sequence ID" value="QBZ78383.1"/>
    <property type="molecule type" value="Genomic_RNA"/>
</dbReference>
<dbReference type="InterPro" id="IPR028919">
    <property type="entry name" value="Viral_movement"/>
</dbReference>